<evidence type="ECO:0000313" key="2">
    <source>
        <dbReference type="Proteomes" id="UP000182725"/>
    </source>
</evidence>
<dbReference type="SUPFAM" id="SSF160113">
    <property type="entry name" value="YegP-like"/>
    <property type="match status" value="1"/>
</dbReference>
<accession>A0A1H5HU43</accession>
<evidence type="ECO:0000313" key="1">
    <source>
        <dbReference type="EMBL" id="SEE31231.1"/>
    </source>
</evidence>
<dbReference type="Proteomes" id="UP000182725">
    <property type="component" value="Unassembled WGS sequence"/>
</dbReference>
<evidence type="ECO:0008006" key="3">
    <source>
        <dbReference type="Google" id="ProtNLM"/>
    </source>
</evidence>
<organism evidence="1 2">
    <name type="scientific">Arthrobacter alpinus</name>
    <dbReference type="NCBI Taxonomy" id="656366"/>
    <lineage>
        <taxon>Bacteria</taxon>
        <taxon>Bacillati</taxon>
        <taxon>Actinomycetota</taxon>
        <taxon>Actinomycetes</taxon>
        <taxon>Micrococcales</taxon>
        <taxon>Micrococcaceae</taxon>
        <taxon>Arthrobacter</taxon>
    </lineage>
</organism>
<reference evidence="1 2" key="1">
    <citation type="submission" date="2016-10" db="EMBL/GenBank/DDBJ databases">
        <authorList>
            <person name="de Groot N.N."/>
        </authorList>
    </citation>
    <scope>NUCLEOTIDE SEQUENCE [LARGE SCALE GENOMIC DNA]</scope>
    <source>
        <strain evidence="1 2">DSM 22274</strain>
    </source>
</reference>
<sequence length="70" mass="7790">MSGNFIVFTDEKRGFRFKVVTDNGSLVAKSPWCPDKKTLFDTIELARECVGMGHIRFADAPLRAKAAISQ</sequence>
<gene>
    <name evidence="1" type="ORF">SAMN04489740_1103</name>
</gene>
<dbReference type="EMBL" id="FNTV01000001">
    <property type="protein sequence ID" value="SEE31231.1"/>
    <property type="molecule type" value="Genomic_DNA"/>
</dbReference>
<dbReference type="AlphaFoldDB" id="A0A1H5HU43"/>
<dbReference type="RefSeq" id="WP_074710899.1">
    <property type="nucleotide sequence ID" value="NZ_FNTV01000001.1"/>
</dbReference>
<dbReference type="InterPro" id="IPR036913">
    <property type="entry name" value="YegP-like_sf"/>
</dbReference>
<dbReference type="Gene3D" id="2.30.29.80">
    <property type="match status" value="1"/>
</dbReference>
<name>A0A1H5HU43_9MICC</name>
<proteinExistence type="predicted"/>
<protein>
    <recommendedName>
        <fullName evidence="3">DUF1508 domain-containing protein</fullName>
    </recommendedName>
</protein>